<reference evidence="2" key="1">
    <citation type="submission" date="2023-07" db="EMBL/GenBank/DDBJ databases">
        <title>The carbon used by Thiothrix.</title>
        <authorList>
            <person name="Chen L."/>
        </authorList>
    </citation>
    <scope>NUCLEOTIDE SEQUENCE [LARGE SCALE GENOMIC DNA]</scope>
</reference>
<keyword evidence="2" id="KW-1185">Reference proteome</keyword>
<dbReference type="Proteomes" id="UP001308005">
    <property type="component" value="Unassembled WGS sequence"/>
</dbReference>
<comment type="caution">
    <text evidence="1">The sequence shown here is derived from an EMBL/GenBank/DDBJ whole genome shotgun (WGS) entry which is preliminary data.</text>
</comment>
<evidence type="ECO:0000313" key="2">
    <source>
        <dbReference type="Proteomes" id="UP001308005"/>
    </source>
</evidence>
<sequence>MQDKEMAYADAVLERYAQGERCIFTEYAKLYDGLFALYETDDGTAMTDVDFVLACAAQDYRDGALGGAVYQEVYDTLHGEDGV</sequence>
<dbReference type="RefSeq" id="WP_324692877.1">
    <property type="nucleotide sequence ID" value="NZ_JAYMYJ010000013.1"/>
</dbReference>
<evidence type="ECO:0000313" key="1">
    <source>
        <dbReference type="EMBL" id="MEB4589680.1"/>
    </source>
</evidence>
<accession>A0ABU6CS77</accession>
<organism evidence="1 2">
    <name type="scientific">Candidatus Thiothrix phosphatis</name>
    <dbReference type="NCBI Taxonomy" id="3112415"/>
    <lineage>
        <taxon>Bacteria</taxon>
        <taxon>Pseudomonadati</taxon>
        <taxon>Pseudomonadota</taxon>
        <taxon>Gammaproteobacteria</taxon>
        <taxon>Thiotrichales</taxon>
        <taxon>Thiotrichaceae</taxon>
        <taxon>Thiothrix</taxon>
    </lineage>
</organism>
<dbReference type="EMBL" id="JAYMYJ010000013">
    <property type="protein sequence ID" value="MEB4589680.1"/>
    <property type="molecule type" value="Genomic_DNA"/>
</dbReference>
<proteinExistence type="predicted"/>
<protein>
    <submittedName>
        <fullName evidence="1">Uncharacterized protein</fullName>
    </submittedName>
</protein>
<gene>
    <name evidence="1" type="ORF">VSS37_01680</name>
</gene>
<reference evidence="1 2" key="2">
    <citation type="submission" date="2024-01" db="EMBL/GenBank/DDBJ databases">
        <authorList>
            <person name="Xie X."/>
        </authorList>
    </citation>
    <scope>NUCLEOTIDE SEQUENCE [LARGE SCALE GENOMIC DNA]</scope>
    <source>
        <strain evidence="1">SCUT-1</strain>
    </source>
</reference>
<name>A0ABU6CS77_9GAMM</name>